<evidence type="ECO:0000313" key="2">
    <source>
        <dbReference type="Proteomes" id="UP000620124"/>
    </source>
</evidence>
<organism evidence="1 2">
    <name type="scientific">Mycena venus</name>
    <dbReference type="NCBI Taxonomy" id="2733690"/>
    <lineage>
        <taxon>Eukaryota</taxon>
        <taxon>Fungi</taxon>
        <taxon>Dikarya</taxon>
        <taxon>Basidiomycota</taxon>
        <taxon>Agaricomycotina</taxon>
        <taxon>Agaricomycetes</taxon>
        <taxon>Agaricomycetidae</taxon>
        <taxon>Agaricales</taxon>
        <taxon>Marasmiineae</taxon>
        <taxon>Mycenaceae</taxon>
        <taxon>Mycena</taxon>
    </lineage>
</organism>
<sequence length="81" mass="9325">MHIENDDIKFPSRKKTAPPPIIVDGAEEHFVDAIIDERRVSRGFQYLVRYTGEGPEGDRWLPGRLLADNEALNRWLARPPD</sequence>
<dbReference type="AlphaFoldDB" id="A0A8H7CNX7"/>
<proteinExistence type="predicted"/>
<dbReference type="SUPFAM" id="SSF54160">
    <property type="entry name" value="Chromo domain-like"/>
    <property type="match status" value="1"/>
</dbReference>
<accession>A0A8H7CNX7</accession>
<dbReference type="OrthoDB" id="3268967at2759"/>
<comment type="caution">
    <text evidence="1">The sequence shown here is derived from an EMBL/GenBank/DDBJ whole genome shotgun (WGS) entry which is preliminary data.</text>
</comment>
<protein>
    <submittedName>
        <fullName evidence="1">Transposon Ty3-G Gag-Pol polyprotein</fullName>
    </submittedName>
</protein>
<dbReference type="EMBL" id="JACAZI010000014">
    <property type="protein sequence ID" value="KAF7344739.1"/>
    <property type="molecule type" value="Genomic_DNA"/>
</dbReference>
<dbReference type="InterPro" id="IPR016197">
    <property type="entry name" value="Chromo-like_dom_sf"/>
</dbReference>
<dbReference type="Proteomes" id="UP000620124">
    <property type="component" value="Unassembled WGS sequence"/>
</dbReference>
<gene>
    <name evidence="1" type="ORF">MVEN_01634600</name>
</gene>
<reference evidence="1" key="1">
    <citation type="submission" date="2020-05" db="EMBL/GenBank/DDBJ databases">
        <title>Mycena genomes resolve the evolution of fungal bioluminescence.</title>
        <authorList>
            <person name="Tsai I.J."/>
        </authorList>
    </citation>
    <scope>NUCLEOTIDE SEQUENCE</scope>
    <source>
        <strain evidence="1">CCC161011</strain>
    </source>
</reference>
<dbReference type="Gene3D" id="2.40.50.40">
    <property type="match status" value="1"/>
</dbReference>
<name>A0A8H7CNX7_9AGAR</name>
<keyword evidence="2" id="KW-1185">Reference proteome</keyword>
<evidence type="ECO:0000313" key="1">
    <source>
        <dbReference type="EMBL" id="KAF7344739.1"/>
    </source>
</evidence>